<feature type="domain" description="Rab-GAP TBC" evidence="2">
    <location>
        <begin position="1"/>
        <end position="32"/>
    </location>
</feature>
<proteinExistence type="predicted"/>
<dbReference type="InterPro" id="IPR035969">
    <property type="entry name" value="Rab-GAP_TBC_sf"/>
</dbReference>
<dbReference type="Proteomes" id="UP001516400">
    <property type="component" value="Unassembled WGS sequence"/>
</dbReference>
<comment type="caution">
    <text evidence="3">The sequence shown here is derived from an EMBL/GenBank/DDBJ whole genome shotgun (WGS) entry which is preliminary data.</text>
</comment>
<sequence length="103" mass="12151">MFALPWYLTWFGHSLNTYKDVVRLYDYFLASPPLMPIYVAASLVIERKEEIFEQDCDLASIHCLLSQIPDDLEFESILKRASLYYKKYPPTDLEKAVIKRVKK</sequence>
<gene>
    <name evidence="3" type="ORF">HHI36_005729</name>
</gene>
<dbReference type="GO" id="GO:0005096">
    <property type="term" value="F:GTPase activator activity"/>
    <property type="evidence" value="ECO:0007669"/>
    <property type="project" value="UniProtKB-KW"/>
</dbReference>
<dbReference type="PANTHER" id="PTHR20913:SF7">
    <property type="entry name" value="RE60063P"/>
    <property type="match status" value="1"/>
</dbReference>
<keyword evidence="4" id="KW-1185">Reference proteome</keyword>
<dbReference type="AlphaFoldDB" id="A0ABD2NVV6"/>
<dbReference type="Gene3D" id="1.10.472.80">
    <property type="entry name" value="Ypt/Rab-GAP domain of gyp1p, domain 3"/>
    <property type="match status" value="1"/>
</dbReference>
<accession>A0ABD2NVV6</accession>
<keyword evidence="1" id="KW-0343">GTPase activation</keyword>
<reference evidence="3 4" key="1">
    <citation type="journal article" date="2021" name="BMC Biol.">
        <title>Horizontally acquired antibacterial genes associated with adaptive radiation of ladybird beetles.</title>
        <authorList>
            <person name="Li H.S."/>
            <person name="Tang X.F."/>
            <person name="Huang Y.H."/>
            <person name="Xu Z.Y."/>
            <person name="Chen M.L."/>
            <person name="Du X.Y."/>
            <person name="Qiu B.Y."/>
            <person name="Chen P.T."/>
            <person name="Zhang W."/>
            <person name="Slipinski A."/>
            <person name="Escalona H.E."/>
            <person name="Waterhouse R.M."/>
            <person name="Zwick A."/>
            <person name="Pang H."/>
        </authorList>
    </citation>
    <scope>NUCLEOTIDE SEQUENCE [LARGE SCALE GENOMIC DNA]</scope>
    <source>
        <strain evidence="3">SYSU2018</strain>
    </source>
</reference>
<dbReference type="InterPro" id="IPR000195">
    <property type="entry name" value="Rab-GAP-TBC_dom"/>
</dbReference>
<dbReference type="SUPFAM" id="SSF47923">
    <property type="entry name" value="Ypt/Rab-GAP domain of gyp1p"/>
    <property type="match status" value="1"/>
</dbReference>
<evidence type="ECO:0000313" key="4">
    <source>
        <dbReference type="Proteomes" id="UP001516400"/>
    </source>
</evidence>
<dbReference type="InterPro" id="IPR045913">
    <property type="entry name" value="TBC20/Gyp8-like"/>
</dbReference>
<name>A0ABD2NVV6_9CUCU</name>
<evidence type="ECO:0000259" key="2">
    <source>
        <dbReference type="PROSITE" id="PS50086"/>
    </source>
</evidence>
<protein>
    <recommendedName>
        <fullName evidence="2">Rab-GAP TBC domain-containing protein</fullName>
    </recommendedName>
</protein>
<feature type="non-terminal residue" evidence="3">
    <location>
        <position position="103"/>
    </location>
</feature>
<organism evidence="3 4">
    <name type="scientific">Cryptolaemus montrouzieri</name>
    <dbReference type="NCBI Taxonomy" id="559131"/>
    <lineage>
        <taxon>Eukaryota</taxon>
        <taxon>Metazoa</taxon>
        <taxon>Ecdysozoa</taxon>
        <taxon>Arthropoda</taxon>
        <taxon>Hexapoda</taxon>
        <taxon>Insecta</taxon>
        <taxon>Pterygota</taxon>
        <taxon>Neoptera</taxon>
        <taxon>Endopterygota</taxon>
        <taxon>Coleoptera</taxon>
        <taxon>Polyphaga</taxon>
        <taxon>Cucujiformia</taxon>
        <taxon>Coccinelloidea</taxon>
        <taxon>Coccinellidae</taxon>
        <taxon>Scymninae</taxon>
        <taxon>Scymnini</taxon>
        <taxon>Cryptolaemus</taxon>
    </lineage>
</organism>
<dbReference type="PANTHER" id="PTHR20913">
    <property type="entry name" value="TBC1 DOMAIN FAMILY MEMBER 20/GTPASE"/>
    <property type="match status" value="1"/>
</dbReference>
<dbReference type="EMBL" id="JABFTP020000144">
    <property type="protein sequence ID" value="KAL3282549.1"/>
    <property type="molecule type" value="Genomic_DNA"/>
</dbReference>
<dbReference type="PROSITE" id="PS50086">
    <property type="entry name" value="TBC_RABGAP"/>
    <property type="match status" value="1"/>
</dbReference>
<evidence type="ECO:0000256" key="1">
    <source>
        <dbReference type="ARBA" id="ARBA00022468"/>
    </source>
</evidence>
<evidence type="ECO:0000313" key="3">
    <source>
        <dbReference type="EMBL" id="KAL3282549.1"/>
    </source>
</evidence>